<evidence type="ECO:0000313" key="1">
    <source>
        <dbReference type="EMBL" id="KAK2780285.1"/>
    </source>
</evidence>
<accession>A0AAD9YUI1</accession>
<gene>
    <name evidence="1" type="ORF">CKAH01_00229</name>
</gene>
<sequence>MDTLAEKWRGLGPLAASILQLQCGTIHWRPSRIESSNKKNLDRTMCGRRTLVTTHDACRCLVLGVFGCRTWVLC</sequence>
<dbReference type="EMBL" id="VYYT01000001">
    <property type="protein sequence ID" value="KAK2780285.1"/>
    <property type="molecule type" value="Genomic_DNA"/>
</dbReference>
<evidence type="ECO:0000313" key="2">
    <source>
        <dbReference type="Proteomes" id="UP001281614"/>
    </source>
</evidence>
<organism evidence="1 2">
    <name type="scientific">Colletotrichum kahawae</name>
    <name type="common">Coffee berry disease fungus</name>
    <dbReference type="NCBI Taxonomy" id="34407"/>
    <lineage>
        <taxon>Eukaryota</taxon>
        <taxon>Fungi</taxon>
        <taxon>Dikarya</taxon>
        <taxon>Ascomycota</taxon>
        <taxon>Pezizomycotina</taxon>
        <taxon>Sordariomycetes</taxon>
        <taxon>Hypocreomycetidae</taxon>
        <taxon>Glomerellales</taxon>
        <taxon>Glomerellaceae</taxon>
        <taxon>Colletotrichum</taxon>
        <taxon>Colletotrichum gloeosporioides species complex</taxon>
    </lineage>
</organism>
<name>A0AAD9YUI1_COLKA</name>
<dbReference type="Proteomes" id="UP001281614">
    <property type="component" value="Unassembled WGS sequence"/>
</dbReference>
<dbReference type="AlphaFoldDB" id="A0AAD9YUI1"/>
<reference evidence="1" key="1">
    <citation type="submission" date="2023-02" db="EMBL/GenBank/DDBJ databases">
        <title>Colletotrichum kahawae CIFC_Que2 genome sequencing and assembly.</title>
        <authorList>
            <person name="Baroncelli R."/>
        </authorList>
    </citation>
    <scope>NUCLEOTIDE SEQUENCE</scope>
    <source>
        <strain evidence="1">CIFC_Que2</strain>
    </source>
</reference>
<proteinExistence type="predicted"/>
<protein>
    <submittedName>
        <fullName evidence="1">Uncharacterized protein</fullName>
    </submittedName>
</protein>
<keyword evidence="2" id="KW-1185">Reference proteome</keyword>
<comment type="caution">
    <text evidence="1">The sequence shown here is derived from an EMBL/GenBank/DDBJ whole genome shotgun (WGS) entry which is preliminary data.</text>
</comment>